<feature type="signal peptide" evidence="1">
    <location>
        <begin position="1"/>
        <end position="29"/>
    </location>
</feature>
<organism evidence="2 3">
    <name type="scientific">Thermostaphylospora chromogena</name>
    <dbReference type="NCBI Taxonomy" id="35622"/>
    <lineage>
        <taxon>Bacteria</taxon>
        <taxon>Bacillati</taxon>
        <taxon>Actinomycetota</taxon>
        <taxon>Actinomycetes</taxon>
        <taxon>Streptosporangiales</taxon>
        <taxon>Thermomonosporaceae</taxon>
        <taxon>Thermostaphylospora</taxon>
    </lineage>
</organism>
<evidence type="ECO:0000313" key="3">
    <source>
        <dbReference type="Proteomes" id="UP000217103"/>
    </source>
</evidence>
<protein>
    <submittedName>
        <fullName evidence="2">Uncharacterized protein</fullName>
    </submittedName>
</protein>
<dbReference type="AlphaFoldDB" id="A0A1H1FRG8"/>
<keyword evidence="3" id="KW-1185">Reference proteome</keyword>
<reference evidence="2 3" key="1">
    <citation type="submission" date="2016-10" db="EMBL/GenBank/DDBJ databases">
        <authorList>
            <person name="de Groot N.N."/>
        </authorList>
    </citation>
    <scope>NUCLEOTIDE SEQUENCE [LARGE SCALE GENOMIC DNA]</scope>
    <source>
        <strain evidence="2 3">DSM 43794</strain>
    </source>
</reference>
<feature type="chain" id="PRO_5011713528" evidence="1">
    <location>
        <begin position="30"/>
        <end position="57"/>
    </location>
</feature>
<gene>
    <name evidence="2" type="ORF">SAMN04489764_3140</name>
</gene>
<dbReference type="Proteomes" id="UP000217103">
    <property type="component" value="Unassembled WGS sequence"/>
</dbReference>
<proteinExistence type="predicted"/>
<sequence>MTRTRWRLVAGVMALSGGVFLTAGSAALAEPPSVPQGDLELRLVVDDCPRHSSAVQP</sequence>
<name>A0A1H1FRG8_9ACTN</name>
<keyword evidence="1" id="KW-0732">Signal</keyword>
<dbReference type="EMBL" id="FNKK01000002">
    <property type="protein sequence ID" value="SDR03592.1"/>
    <property type="molecule type" value="Genomic_DNA"/>
</dbReference>
<evidence type="ECO:0000313" key="2">
    <source>
        <dbReference type="EMBL" id="SDR03592.1"/>
    </source>
</evidence>
<dbReference type="STRING" id="35622.SAMN04489764_3140"/>
<accession>A0A1H1FRG8</accession>
<evidence type="ECO:0000256" key="1">
    <source>
        <dbReference type="SAM" id="SignalP"/>
    </source>
</evidence>
<dbReference type="RefSeq" id="WP_165634807.1">
    <property type="nucleotide sequence ID" value="NZ_FNKK01000002.1"/>
</dbReference>